<keyword evidence="9 10" id="KW-0368">Histidine biosynthesis</keyword>
<dbReference type="HAMAP" id="MF_01020">
    <property type="entry name" value="HisE"/>
    <property type="match status" value="1"/>
</dbReference>
<keyword evidence="6 10" id="KW-0547">Nucleotide-binding</keyword>
<comment type="similarity">
    <text evidence="10">Belongs to the PRA-PH family.</text>
</comment>
<comment type="catalytic activity">
    <reaction evidence="1 10">
        <text>1-(5-phospho-beta-D-ribosyl)-ATP + H2O = 1-(5-phospho-beta-D-ribosyl)-5'-AMP + diphosphate + H(+)</text>
        <dbReference type="Rhea" id="RHEA:22828"/>
        <dbReference type="ChEBI" id="CHEBI:15377"/>
        <dbReference type="ChEBI" id="CHEBI:15378"/>
        <dbReference type="ChEBI" id="CHEBI:33019"/>
        <dbReference type="ChEBI" id="CHEBI:59457"/>
        <dbReference type="ChEBI" id="CHEBI:73183"/>
        <dbReference type="EC" id="3.6.1.31"/>
    </reaction>
</comment>
<dbReference type="EC" id="3.6.1.31" evidence="10"/>
<protein>
    <recommendedName>
        <fullName evidence="10">Phosphoribosyl-ATP pyrophosphatase</fullName>
        <shortName evidence="10">PRA-PH</shortName>
        <ecNumber evidence="10">3.6.1.31</ecNumber>
    </recommendedName>
</protein>
<evidence type="ECO:0000256" key="9">
    <source>
        <dbReference type="ARBA" id="ARBA00023102"/>
    </source>
</evidence>
<organism evidence="11 12">
    <name type="scientific">Natronospira proteinivora</name>
    <dbReference type="NCBI Taxonomy" id="1807133"/>
    <lineage>
        <taxon>Bacteria</taxon>
        <taxon>Pseudomonadati</taxon>
        <taxon>Pseudomonadota</taxon>
        <taxon>Gammaproteobacteria</taxon>
        <taxon>Natronospirales</taxon>
        <taxon>Natronospiraceae</taxon>
        <taxon>Natronospira</taxon>
    </lineage>
</organism>
<keyword evidence="4 10" id="KW-0963">Cytoplasm</keyword>
<dbReference type="InterPro" id="IPR021130">
    <property type="entry name" value="PRib-ATP_PPHydrolase-like"/>
</dbReference>
<evidence type="ECO:0000313" key="12">
    <source>
        <dbReference type="Proteomes" id="UP001523550"/>
    </source>
</evidence>
<dbReference type="NCBIfam" id="NF001611">
    <property type="entry name" value="PRK00400.1-3"/>
    <property type="match status" value="1"/>
</dbReference>
<evidence type="ECO:0000256" key="6">
    <source>
        <dbReference type="ARBA" id="ARBA00022741"/>
    </source>
</evidence>
<comment type="subcellular location">
    <subcellularLocation>
        <location evidence="2 10">Cytoplasm</location>
    </subcellularLocation>
</comment>
<dbReference type="NCBIfam" id="TIGR03188">
    <property type="entry name" value="histidine_hisI"/>
    <property type="match status" value="1"/>
</dbReference>
<dbReference type="SUPFAM" id="SSF101386">
    <property type="entry name" value="all-alpha NTP pyrophosphatases"/>
    <property type="match status" value="1"/>
</dbReference>
<evidence type="ECO:0000256" key="3">
    <source>
        <dbReference type="ARBA" id="ARBA00005204"/>
    </source>
</evidence>
<keyword evidence="8 10" id="KW-0067">ATP-binding</keyword>
<proteinExistence type="inferred from homology"/>
<dbReference type="GO" id="GO:0004636">
    <property type="term" value="F:phosphoribosyl-ATP diphosphatase activity"/>
    <property type="evidence" value="ECO:0007669"/>
    <property type="project" value="UniProtKB-EC"/>
</dbReference>
<dbReference type="EMBL" id="JALJYF010000002">
    <property type="protein sequence ID" value="MCP1728280.1"/>
    <property type="molecule type" value="Genomic_DNA"/>
</dbReference>
<keyword evidence="7 10" id="KW-0378">Hydrolase</keyword>
<dbReference type="PANTHER" id="PTHR42945:SF9">
    <property type="entry name" value="HISTIDINE BIOSYNTHESIS BIFUNCTIONAL PROTEIN HISIE"/>
    <property type="match status" value="1"/>
</dbReference>
<evidence type="ECO:0000313" key="11">
    <source>
        <dbReference type="EMBL" id="MCP1728280.1"/>
    </source>
</evidence>
<dbReference type="InterPro" id="IPR008179">
    <property type="entry name" value="HisE"/>
</dbReference>
<dbReference type="RefSeq" id="WP_253450101.1">
    <property type="nucleotide sequence ID" value="NZ_JALJYF010000002.1"/>
</dbReference>
<dbReference type="Gene3D" id="1.10.287.1080">
    <property type="entry name" value="MazG-like"/>
    <property type="match status" value="1"/>
</dbReference>
<evidence type="ECO:0000256" key="7">
    <source>
        <dbReference type="ARBA" id="ARBA00022801"/>
    </source>
</evidence>
<evidence type="ECO:0000256" key="1">
    <source>
        <dbReference type="ARBA" id="ARBA00001460"/>
    </source>
</evidence>
<reference evidence="11 12" key="1">
    <citation type="submission" date="2022-03" db="EMBL/GenBank/DDBJ databases">
        <title>Genomic Encyclopedia of Type Strains, Phase III (KMG-III): the genomes of soil and plant-associated and newly described type strains.</title>
        <authorList>
            <person name="Whitman W."/>
        </authorList>
    </citation>
    <scope>NUCLEOTIDE SEQUENCE [LARGE SCALE GENOMIC DNA]</scope>
    <source>
        <strain evidence="11 12">BSker1</strain>
    </source>
</reference>
<accession>A0ABT1GAD9</accession>
<evidence type="ECO:0000256" key="5">
    <source>
        <dbReference type="ARBA" id="ARBA00022605"/>
    </source>
</evidence>
<gene>
    <name evidence="10" type="primary">hisE</name>
    <name evidence="11" type="ORF">J2T60_002280</name>
</gene>
<keyword evidence="5 10" id="KW-0028">Amino-acid biosynthesis</keyword>
<comment type="pathway">
    <text evidence="3 10">Amino-acid biosynthesis; L-histidine biosynthesis; L-histidine from 5-phospho-alpha-D-ribose 1-diphosphate: step 2/9.</text>
</comment>
<name>A0ABT1GAD9_9GAMM</name>
<evidence type="ECO:0000256" key="8">
    <source>
        <dbReference type="ARBA" id="ARBA00022840"/>
    </source>
</evidence>
<keyword evidence="12" id="KW-1185">Reference proteome</keyword>
<comment type="caution">
    <text evidence="11">The sequence shown here is derived from an EMBL/GenBank/DDBJ whole genome shotgun (WGS) entry which is preliminary data.</text>
</comment>
<dbReference type="Pfam" id="PF01503">
    <property type="entry name" value="PRA-PH"/>
    <property type="match status" value="1"/>
</dbReference>
<evidence type="ECO:0000256" key="4">
    <source>
        <dbReference type="ARBA" id="ARBA00022490"/>
    </source>
</evidence>
<sequence>MANPDTHSILQDLDRLIAERRSADPEASYVAGLLRDGPARISRKLGEEAVESVIAGLQESDEALVGEIADLWFHSLVLLATRGLSSEQVLAVLADRFGLSGLEEKRRRQEPGSA</sequence>
<dbReference type="PANTHER" id="PTHR42945">
    <property type="entry name" value="HISTIDINE BIOSYNTHESIS BIFUNCTIONAL PROTEIN"/>
    <property type="match status" value="1"/>
</dbReference>
<dbReference type="CDD" id="cd11534">
    <property type="entry name" value="NTP-PPase_HisIE_like"/>
    <property type="match status" value="1"/>
</dbReference>
<evidence type="ECO:0000256" key="10">
    <source>
        <dbReference type="HAMAP-Rule" id="MF_01020"/>
    </source>
</evidence>
<evidence type="ECO:0000256" key="2">
    <source>
        <dbReference type="ARBA" id="ARBA00004496"/>
    </source>
</evidence>
<dbReference type="Proteomes" id="UP001523550">
    <property type="component" value="Unassembled WGS sequence"/>
</dbReference>